<proteinExistence type="predicted"/>
<sequence length="143" mass="15818">MTSTLATRKQAAAIRDRMQQIRSELPYDVDDARERVKQLSDWKYHMSRHSVPILAAVAVAGFLVVPKKSKQIAVPHYRRADASADTPAKRGMFAGIAGAAMTLLLRQATSMAARELASHFTGASRTNARTSDTRTHEMRNAPR</sequence>
<dbReference type="AlphaFoldDB" id="A0A5C5WVG9"/>
<gene>
    <name evidence="2" type="ORF">Pla22_14550</name>
</gene>
<dbReference type="OrthoDB" id="289170at2"/>
<feature type="compositionally biased region" description="Polar residues" evidence="1">
    <location>
        <begin position="121"/>
        <end position="130"/>
    </location>
</feature>
<dbReference type="RefSeq" id="WP_146513969.1">
    <property type="nucleotide sequence ID" value="NZ_SJPI01000001.1"/>
</dbReference>
<evidence type="ECO:0008006" key="4">
    <source>
        <dbReference type="Google" id="ProtNLM"/>
    </source>
</evidence>
<evidence type="ECO:0000313" key="2">
    <source>
        <dbReference type="EMBL" id="TWT53822.1"/>
    </source>
</evidence>
<keyword evidence="3" id="KW-1185">Reference proteome</keyword>
<dbReference type="Proteomes" id="UP000316598">
    <property type="component" value="Unassembled WGS sequence"/>
</dbReference>
<reference evidence="2 3" key="1">
    <citation type="submission" date="2019-02" db="EMBL/GenBank/DDBJ databases">
        <title>Deep-cultivation of Planctomycetes and their phenomic and genomic characterization uncovers novel biology.</title>
        <authorList>
            <person name="Wiegand S."/>
            <person name="Jogler M."/>
            <person name="Boedeker C."/>
            <person name="Pinto D."/>
            <person name="Vollmers J."/>
            <person name="Rivas-Marin E."/>
            <person name="Kohn T."/>
            <person name="Peeters S.H."/>
            <person name="Heuer A."/>
            <person name="Rast P."/>
            <person name="Oberbeckmann S."/>
            <person name="Bunk B."/>
            <person name="Jeske O."/>
            <person name="Meyerdierks A."/>
            <person name="Storesund J.E."/>
            <person name="Kallscheuer N."/>
            <person name="Luecker S."/>
            <person name="Lage O.M."/>
            <person name="Pohl T."/>
            <person name="Merkel B.J."/>
            <person name="Hornburger P."/>
            <person name="Mueller R.-W."/>
            <person name="Bruemmer F."/>
            <person name="Labrenz M."/>
            <person name="Spormann A.M."/>
            <person name="Op Den Camp H."/>
            <person name="Overmann J."/>
            <person name="Amann R."/>
            <person name="Jetten M.S.M."/>
            <person name="Mascher T."/>
            <person name="Medema M.H."/>
            <person name="Devos D.P."/>
            <person name="Kaster A.-K."/>
            <person name="Ovreas L."/>
            <person name="Rohde M."/>
            <person name="Galperin M.Y."/>
            <person name="Jogler C."/>
        </authorList>
    </citation>
    <scope>NUCLEOTIDE SEQUENCE [LARGE SCALE GENOMIC DNA]</scope>
    <source>
        <strain evidence="2 3">Pla22</strain>
    </source>
</reference>
<feature type="compositionally biased region" description="Basic and acidic residues" evidence="1">
    <location>
        <begin position="131"/>
        <end position="143"/>
    </location>
</feature>
<dbReference type="EMBL" id="SJPI01000001">
    <property type="protein sequence ID" value="TWT53822.1"/>
    <property type="molecule type" value="Genomic_DNA"/>
</dbReference>
<evidence type="ECO:0000256" key="1">
    <source>
        <dbReference type="SAM" id="MobiDB-lite"/>
    </source>
</evidence>
<accession>A0A5C5WVG9</accession>
<evidence type="ECO:0000313" key="3">
    <source>
        <dbReference type="Proteomes" id="UP000316598"/>
    </source>
</evidence>
<name>A0A5C5WVG9_9BACT</name>
<protein>
    <recommendedName>
        <fullName evidence="4">DUF3618 domain-containing protein</fullName>
    </recommendedName>
</protein>
<feature type="region of interest" description="Disordered" evidence="1">
    <location>
        <begin position="118"/>
        <end position="143"/>
    </location>
</feature>
<organism evidence="2 3">
    <name type="scientific">Rubripirellula amarantea</name>
    <dbReference type="NCBI Taxonomy" id="2527999"/>
    <lineage>
        <taxon>Bacteria</taxon>
        <taxon>Pseudomonadati</taxon>
        <taxon>Planctomycetota</taxon>
        <taxon>Planctomycetia</taxon>
        <taxon>Pirellulales</taxon>
        <taxon>Pirellulaceae</taxon>
        <taxon>Rubripirellula</taxon>
    </lineage>
</organism>
<comment type="caution">
    <text evidence="2">The sequence shown here is derived from an EMBL/GenBank/DDBJ whole genome shotgun (WGS) entry which is preliminary data.</text>
</comment>